<organism evidence="1 2">
    <name type="scientific">Hexamita inflata</name>
    <dbReference type="NCBI Taxonomy" id="28002"/>
    <lineage>
        <taxon>Eukaryota</taxon>
        <taxon>Metamonada</taxon>
        <taxon>Diplomonadida</taxon>
        <taxon>Hexamitidae</taxon>
        <taxon>Hexamitinae</taxon>
        <taxon>Hexamita</taxon>
    </lineage>
</organism>
<comment type="caution">
    <text evidence="1">The sequence shown here is derived from an EMBL/GenBank/DDBJ whole genome shotgun (WGS) entry which is preliminary data.</text>
</comment>
<dbReference type="EMBL" id="CAXDID020000092">
    <property type="protein sequence ID" value="CAL6022770.1"/>
    <property type="molecule type" value="Genomic_DNA"/>
</dbReference>
<sequence>MNPVFIVHKEIDIGIGQVKNWSSSQIFKHTRGNQQFVTFPNYLTNLSSKTKQVGLVKYKFEVFKKLFIKVLKSFRFKQNEINSTQFACWQSAFIFFDSSFVTYHVNLFSGVLLELLQQDRLQRN</sequence>
<evidence type="ECO:0000313" key="2">
    <source>
        <dbReference type="Proteomes" id="UP001642409"/>
    </source>
</evidence>
<proteinExistence type="predicted"/>
<name>A0ABP1ISR4_9EUKA</name>
<dbReference type="Proteomes" id="UP001642409">
    <property type="component" value="Unassembled WGS sequence"/>
</dbReference>
<gene>
    <name evidence="1" type="ORF">HINF_LOCUS28804</name>
</gene>
<evidence type="ECO:0000313" key="1">
    <source>
        <dbReference type="EMBL" id="CAL6022770.1"/>
    </source>
</evidence>
<reference evidence="1 2" key="1">
    <citation type="submission" date="2024-07" db="EMBL/GenBank/DDBJ databases">
        <authorList>
            <person name="Akdeniz Z."/>
        </authorList>
    </citation>
    <scope>NUCLEOTIDE SEQUENCE [LARGE SCALE GENOMIC DNA]</scope>
</reference>
<protein>
    <submittedName>
        <fullName evidence="1">Hypothetical_protein</fullName>
    </submittedName>
</protein>
<keyword evidence="2" id="KW-1185">Reference proteome</keyword>
<accession>A0ABP1ISR4</accession>